<dbReference type="AlphaFoldDB" id="A0A178Z8P9"/>
<keyword evidence="5" id="KW-1185">Reference proteome</keyword>
<dbReference type="OrthoDB" id="48317at2759"/>
<protein>
    <recommendedName>
        <fullName evidence="3">Enoyl reductase (ER) domain-containing protein</fullName>
    </recommendedName>
</protein>
<reference evidence="4 5" key="1">
    <citation type="submission" date="2016-04" db="EMBL/GenBank/DDBJ databases">
        <title>Draft genome of Fonsecaea erecta CBS 125763.</title>
        <authorList>
            <person name="Weiss V.A."/>
            <person name="Vicente V.A."/>
            <person name="Raittz R.T."/>
            <person name="Moreno L.F."/>
            <person name="De Souza E.M."/>
            <person name="Pedrosa F.O."/>
            <person name="Steffens M.B."/>
            <person name="Faoro H."/>
            <person name="Tadra-Sfeir M.Z."/>
            <person name="Najafzadeh M.J."/>
            <person name="Felipe M.S."/>
            <person name="Teixeira M."/>
            <person name="Sun J."/>
            <person name="Xi L."/>
            <person name="Gomes R."/>
            <person name="De Azevedo C.M."/>
            <person name="Salgado C.G."/>
            <person name="Da Silva M.B."/>
            <person name="Nascimento M.F."/>
            <person name="Queiroz-Telles F."/>
            <person name="Attili D.S."/>
            <person name="Gorbushina A."/>
        </authorList>
    </citation>
    <scope>NUCLEOTIDE SEQUENCE [LARGE SCALE GENOMIC DNA]</scope>
    <source>
        <strain evidence="4 5">CBS 125763</strain>
    </source>
</reference>
<dbReference type="CDD" id="cd08249">
    <property type="entry name" value="enoyl_reductase_like"/>
    <property type="match status" value="1"/>
</dbReference>
<evidence type="ECO:0000256" key="1">
    <source>
        <dbReference type="ARBA" id="ARBA00008072"/>
    </source>
</evidence>
<feature type="domain" description="Enoyl reductase (ER)" evidence="3">
    <location>
        <begin position="10"/>
        <end position="342"/>
    </location>
</feature>
<dbReference type="InterPro" id="IPR011032">
    <property type="entry name" value="GroES-like_sf"/>
</dbReference>
<evidence type="ECO:0000256" key="2">
    <source>
        <dbReference type="ARBA" id="ARBA00023002"/>
    </source>
</evidence>
<dbReference type="Gene3D" id="3.90.180.10">
    <property type="entry name" value="Medium-chain alcohol dehydrogenases, catalytic domain"/>
    <property type="match status" value="1"/>
</dbReference>
<accession>A0A178Z8P9</accession>
<dbReference type="GO" id="GO:0016651">
    <property type="term" value="F:oxidoreductase activity, acting on NAD(P)H"/>
    <property type="evidence" value="ECO:0007669"/>
    <property type="project" value="InterPro"/>
</dbReference>
<dbReference type="Pfam" id="PF08240">
    <property type="entry name" value="ADH_N"/>
    <property type="match status" value="1"/>
</dbReference>
<name>A0A178Z8P9_9EURO</name>
<dbReference type="GeneID" id="30014556"/>
<dbReference type="SUPFAM" id="SSF50129">
    <property type="entry name" value="GroES-like"/>
    <property type="match status" value="1"/>
</dbReference>
<proteinExistence type="inferred from homology"/>
<evidence type="ECO:0000313" key="5">
    <source>
        <dbReference type="Proteomes" id="UP000078343"/>
    </source>
</evidence>
<dbReference type="PANTHER" id="PTHR45348:SF2">
    <property type="entry name" value="ZINC-TYPE ALCOHOL DEHYDROGENASE-LIKE PROTEIN C2E1P3.01"/>
    <property type="match status" value="1"/>
</dbReference>
<dbReference type="PANTHER" id="PTHR45348">
    <property type="entry name" value="HYPOTHETICAL OXIDOREDUCTASE (EUROFUNG)"/>
    <property type="match status" value="1"/>
</dbReference>
<comment type="caution">
    <text evidence="4">The sequence shown here is derived from an EMBL/GenBank/DDBJ whole genome shotgun (WGS) entry which is preliminary data.</text>
</comment>
<evidence type="ECO:0000259" key="3">
    <source>
        <dbReference type="SMART" id="SM00829"/>
    </source>
</evidence>
<dbReference type="EMBL" id="LVYI01000011">
    <property type="protein sequence ID" value="OAP55415.1"/>
    <property type="molecule type" value="Genomic_DNA"/>
</dbReference>
<organism evidence="4 5">
    <name type="scientific">Fonsecaea erecta</name>
    <dbReference type="NCBI Taxonomy" id="1367422"/>
    <lineage>
        <taxon>Eukaryota</taxon>
        <taxon>Fungi</taxon>
        <taxon>Dikarya</taxon>
        <taxon>Ascomycota</taxon>
        <taxon>Pezizomycotina</taxon>
        <taxon>Eurotiomycetes</taxon>
        <taxon>Chaetothyriomycetidae</taxon>
        <taxon>Chaetothyriales</taxon>
        <taxon>Herpotrichiellaceae</taxon>
        <taxon>Fonsecaea</taxon>
    </lineage>
</organism>
<dbReference type="InterPro" id="IPR013149">
    <property type="entry name" value="ADH-like_C"/>
</dbReference>
<gene>
    <name evidence="4" type="ORF">AYL99_10388</name>
</gene>
<dbReference type="InterPro" id="IPR013154">
    <property type="entry name" value="ADH-like_N"/>
</dbReference>
<evidence type="ECO:0000313" key="4">
    <source>
        <dbReference type="EMBL" id="OAP55415.1"/>
    </source>
</evidence>
<dbReference type="STRING" id="1367422.A0A178Z8P9"/>
<keyword evidence="2" id="KW-0560">Oxidoreductase</keyword>
<dbReference type="SMART" id="SM00829">
    <property type="entry name" value="PKS_ER"/>
    <property type="match status" value="1"/>
</dbReference>
<sequence length="349" mass="37223">MKAVVVKGKGAYVDRDRPKPTLRDDYILVKTVAVALNPTDWKHFTFGLATDGCLVGCDFAGVVEAVGPAVTKAFQKGDRIAGVAHGGNAVQPEDGAFAEYVVAKGDVQLKIPASLDFAPAATLLLGVTTVMQGLYQKALKIPWPTNPISHQEYILIYGGSSATGALGIQFAKLSGYTVITTCSPRNFEYVKSLGASHAFDYNDSTAAAQIRDLTGNQLKLAWDTISEASSAQFCADALTSDGSKGATYGSILPVTSPRADVHSVSTLMYTIFGEAFEFGSNKIPAVAEDFEYTKKFVAMVETLLAEGKLRPHKERVGPRGLEGVLEGLQDMKNGKVSGEKLVYLVDETP</sequence>
<dbReference type="Pfam" id="PF00107">
    <property type="entry name" value="ADH_zinc_N"/>
    <property type="match status" value="1"/>
</dbReference>
<comment type="similarity">
    <text evidence="1">Belongs to the zinc-containing alcohol dehydrogenase family.</text>
</comment>
<dbReference type="Gene3D" id="3.40.50.720">
    <property type="entry name" value="NAD(P)-binding Rossmann-like Domain"/>
    <property type="match status" value="1"/>
</dbReference>
<dbReference type="Proteomes" id="UP000078343">
    <property type="component" value="Unassembled WGS sequence"/>
</dbReference>
<dbReference type="InterPro" id="IPR047122">
    <property type="entry name" value="Trans-enoyl_RdTase-like"/>
</dbReference>
<dbReference type="InterPro" id="IPR036291">
    <property type="entry name" value="NAD(P)-bd_dom_sf"/>
</dbReference>
<dbReference type="InterPro" id="IPR020843">
    <property type="entry name" value="ER"/>
</dbReference>
<dbReference type="RefSeq" id="XP_018688782.1">
    <property type="nucleotide sequence ID" value="XM_018841894.1"/>
</dbReference>
<dbReference type="SUPFAM" id="SSF51735">
    <property type="entry name" value="NAD(P)-binding Rossmann-fold domains"/>
    <property type="match status" value="1"/>
</dbReference>